<evidence type="ECO:0000313" key="3">
    <source>
        <dbReference type="Proteomes" id="UP000599074"/>
    </source>
</evidence>
<dbReference type="Proteomes" id="UP000599074">
    <property type="component" value="Unassembled WGS sequence"/>
</dbReference>
<dbReference type="RefSeq" id="WP_168117872.1">
    <property type="nucleotide sequence ID" value="NZ_BOON01000046.1"/>
</dbReference>
<keyword evidence="1" id="KW-0812">Transmembrane</keyword>
<keyword evidence="1" id="KW-1133">Transmembrane helix</keyword>
<comment type="caution">
    <text evidence="2">The sequence shown here is derived from an EMBL/GenBank/DDBJ whole genome shotgun (WGS) entry which is preliminary data.</text>
</comment>
<gene>
    <name evidence="2" type="ORF">Pme01_47100</name>
</gene>
<feature type="transmembrane region" description="Helical" evidence="1">
    <location>
        <begin position="20"/>
        <end position="38"/>
    </location>
</feature>
<protein>
    <recommendedName>
        <fullName evidence="4">Phosphatidylserine/phosphatidylglycerophosphate/ cardiolipin synthase family protein</fullName>
    </recommendedName>
</protein>
<keyword evidence="3" id="KW-1185">Reference proteome</keyword>
<dbReference type="AlphaFoldDB" id="A0A8J3X5V3"/>
<keyword evidence="1" id="KW-0472">Membrane</keyword>
<evidence type="ECO:0000256" key="1">
    <source>
        <dbReference type="SAM" id="Phobius"/>
    </source>
</evidence>
<evidence type="ECO:0008006" key="4">
    <source>
        <dbReference type="Google" id="ProtNLM"/>
    </source>
</evidence>
<reference evidence="2" key="1">
    <citation type="submission" date="2021-01" db="EMBL/GenBank/DDBJ databases">
        <title>Whole genome shotgun sequence of Planosporangium mesophilum NBRC 109066.</title>
        <authorList>
            <person name="Komaki H."/>
            <person name="Tamura T."/>
        </authorList>
    </citation>
    <scope>NUCLEOTIDE SEQUENCE</scope>
    <source>
        <strain evidence="2">NBRC 109066</strain>
    </source>
</reference>
<dbReference type="EMBL" id="BOON01000046">
    <property type="protein sequence ID" value="GII25113.1"/>
    <property type="molecule type" value="Genomic_DNA"/>
</dbReference>
<accession>A0A8J3X5V3</accession>
<sequence>MNGTGHWHERAFRTDVPRKIALSLGVGGLAYFITNVVADASEALQIWSITISVFIGGVVLITQLLGDFEKRLAKVELGQERHAREIEQRVKTGFSTINEATKLFGLVEDSALATEGLIQLVRHSTQIDAAAPPLVFRFAQAEISRMSEFLKELGDGGNVIYEGEDRDWMLSLTRTVETSIDATSLTTVDAGGDGFVDGGLWSSDLGQRYLDCQRDAIQRGVHIRRVFILDKPDLADEDFLGVCRLQREIGIHVRILDSSAIPGLRRSSLFDFILFDEGISYEVTPASRVEGAIAPSILTTRLELRPARVRDRMQRFKDLWESARDLD</sequence>
<feature type="transmembrane region" description="Helical" evidence="1">
    <location>
        <begin position="44"/>
        <end position="65"/>
    </location>
</feature>
<name>A0A8J3X5V3_9ACTN</name>
<organism evidence="2 3">
    <name type="scientific">Planosporangium mesophilum</name>
    <dbReference type="NCBI Taxonomy" id="689768"/>
    <lineage>
        <taxon>Bacteria</taxon>
        <taxon>Bacillati</taxon>
        <taxon>Actinomycetota</taxon>
        <taxon>Actinomycetes</taxon>
        <taxon>Micromonosporales</taxon>
        <taxon>Micromonosporaceae</taxon>
        <taxon>Planosporangium</taxon>
    </lineage>
</organism>
<proteinExistence type="predicted"/>
<evidence type="ECO:0000313" key="2">
    <source>
        <dbReference type="EMBL" id="GII25113.1"/>
    </source>
</evidence>